<evidence type="ECO:0000313" key="1">
    <source>
        <dbReference type="EMBL" id="KZR97420.1"/>
    </source>
</evidence>
<evidence type="ECO:0000313" key="2">
    <source>
        <dbReference type="Proteomes" id="UP000076858"/>
    </source>
</evidence>
<protein>
    <submittedName>
        <fullName evidence="1">Uncharacterized protein</fullName>
    </submittedName>
</protein>
<gene>
    <name evidence="1" type="ORF">APZ42_007727</name>
</gene>
<organism evidence="1 2">
    <name type="scientific">Daphnia magna</name>
    <dbReference type="NCBI Taxonomy" id="35525"/>
    <lineage>
        <taxon>Eukaryota</taxon>
        <taxon>Metazoa</taxon>
        <taxon>Ecdysozoa</taxon>
        <taxon>Arthropoda</taxon>
        <taxon>Crustacea</taxon>
        <taxon>Branchiopoda</taxon>
        <taxon>Diplostraca</taxon>
        <taxon>Cladocera</taxon>
        <taxon>Anomopoda</taxon>
        <taxon>Daphniidae</taxon>
        <taxon>Daphnia</taxon>
    </lineage>
</organism>
<accession>A0A162BTY3</accession>
<proteinExistence type="predicted"/>
<dbReference type="Proteomes" id="UP000076858">
    <property type="component" value="Unassembled WGS sequence"/>
</dbReference>
<sequence>EHKFYFPTTSLKGWQMAWVKATGIALWFSIKCRGEWGQLRHRAIETKIVSLAV</sequence>
<reference evidence="1 2" key="1">
    <citation type="submission" date="2016-03" db="EMBL/GenBank/DDBJ databases">
        <title>EvidentialGene: Evidence-directed Construction of Genes on Genomes.</title>
        <authorList>
            <person name="Gilbert D.G."/>
            <person name="Choi J.-H."/>
            <person name="Mockaitis K."/>
            <person name="Colbourne J."/>
            <person name="Pfrender M."/>
        </authorList>
    </citation>
    <scope>NUCLEOTIDE SEQUENCE [LARGE SCALE GENOMIC DNA]</scope>
    <source>
        <strain evidence="1 2">Xinb3</strain>
        <tissue evidence="1">Complete organism</tissue>
    </source>
</reference>
<name>A0A162BTY3_9CRUS</name>
<dbReference type="EMBL" id="LRGB01021539">
    <property type="protein sequence ID" value="KZR97420.1"/>
    <property type="molecule type" value="Genomic_DNA"/>
</dbReference>
<comment type="caution">
    <text evidence="1">The sequence shown here is derived from an EMBL/GenBank/DDBJ whole genome shotgun (WGS) entry which is preliminary data.</text>
</comment>
<feature type="non-terminal residue" evidence="1">
    <location>
        <position position="1"/>
    </location>
</feature>
<keyword evidence="2" id="KW-1185">Reference proteome</keyword>
<dbReference type="AlphaFoldDB" id="A0A162BTY3"/>